<keyword evidence="3" id="KW-1185">Reference proteome</keyword>
<organism evidence="2 3">
    <name type="scientific">Diploptera punctata</name>
    <name type="common">Pacific beetle cockroach</name>
    <dbReference type="NCBI Taxonomy" id="6984"/>
    <lineage>
        <taxon>Eukaryota</taxon>
        <taxon>Metazoa</taxon>
        <taxon>Ecdysozoa</taxon>
        <taxon>Arthropoda</taxon>
        <taxon>Hexapoda</taxon>
        <taxon>Insecta</taxon>
        <taxon>Pterygota</taxon>
        <taxon>Neoptera</taxon>
        <taxon>Polyneoptera</taxon>
        <taxon>Dictyoptera</taxon>
        <taxon>Blattodea</taxon>
        <taxon>Blaberoidea</taxon>
        <taxon>Blaberidae</taxon>
        <taxon>Diplopterinae</taxon>
        <taxon>Diploptera</taxon>
    </lineage>
</organism>
<dbReference type="Proteomes" id="UP001233999">
    <property type="component" value="Unassembled WGS sequence"/>
</dbReference>
<evidence type="ECO:0000313" key="2">
    <source>
        <dbReference type="EMBL" id="KAJ9574808.1"/>
    </source>
</evidence>
<evidence type="ECO:0000313" key="3">
    <source>
        <dbReference type="Proteomes" id="UP001233999"/>
    </source>
</evidence>
<dbReference type="EMBL" id="JASPKZ010010261">
    <property type="protein sequence ID" value="KAJ9574808.1"/>
    <property type="molecule type" value="Genomic_DNA"/>
</dbReference>
<feature type="signal peptide" evidence="1">
    <location>
        <begin position="1"/>
        <end position="21"/>
    </location>
</feature>
<feature type="chain" id="PRO_5042186583" description="Salivary secreted peptide" evidence="1">
    <location>
        <begin position="22"/>
        <end position="155"/>
    </location>
</feature>
<reference evidence="2" key="1">
    <citation type="journal article" date="2023" name="IScience">
        <title>Live-bearing cockroach genome reveals convergent evolutionary mechanisms linked to viviparity in insects and beyond.</title>
        <authorList>
            <person name="Fouks B."/>
            <person name="Harrison M.C."/>
            <person name="Mikhailova A.A."/>
            <person name="Marchal E."/>
            <person name="English S."/>
            <person name="Carruthers M."/>
            <person name="Jennings E.C."/>
            <person name="Chiamaka E.L."/>
            <person name="Frigard R.A."/>
            <person name="Pippel M."/>
            <person name="Attardo G.M."/>
            <person name="Benoit J.B."/>
            <person name="Bornberg-Bauer E."/>
            <person name="Tobe S.S."/>
        </authorList>
    </citation>
    <scope>NUCLEOTIDE SEQUENCE</scope>
    <source>
        <strain evidence="2">Stay&amp;Tobe</strain>
    </source>
</reference>
<comment type="caution">
    <text evidence="2">The sequence shown here is derived from an EMBL/GenBank/DDBJ whole genome shotgun (WGS) entry which is preliminary data.</text>
</comment>
<reference evidence="2" key="2">
    <citation type="submission" date="2023-05" db="EMBL/GenBank/DDBJ databases">
        <authorList>
            <person name="Fouks B."/>
        </authorList>
    </citation>
    <scope>NUCLEOTIDE SEQUENCE</scope>
    <source>
        <strain evidence="2">Stay&amp;Tobe</strain>
        <tissue evidence="2">Testes</tissue>
    </source>
</reference>
<keyword evidence="1" id="KW-0732">Signal</keyword>
<dbReference type="AlphaFoldDB" id="A0AAD7Z7B6"/>
<gene>
    <name evidence="2" type="ORF">L9F63_008033</name>
</gene>
<sequence>MSCVGTSILVSVICFLVFAQGAPPPQVGETVNNTFIYNGTLFKPYERMTISITTTYPRGWKISHINATFEWSKHGNATGSLTRKGIGRNAWELTLNLEPNIFGVFQIVVITQHEVSEDESDEHDHLWDRLFDELIINCSGPGIIRERLKKKIIRK</sequence>
<protein>
    <recommendedName>
        <fullName evidence="4">Salivary secreted peptide</fullName>
    </recommendedName>
</protein>
<name>A0AAD7Z7B6_DIPPU</name>
<proteinExistence type="predicted"/>
<evidence type="ECO:0000256" key="1">
    <source>
        <dbReference type="SAM" id="SignalP"/>
    </source>
</evidence>
<evidence type="ECO:0008006" key="4">
    <source>
        <dbReference type="Google" id="ProtNLM"/>
    </source>
</evidence>
<accession>A0AAD7Z7B6</accession>